<sequence>MDEVWVRVIIIIGGSILGSGGLWAFLQNRDTKRSASTRLMMGLAYAELVHRGQQYMDRGSITRDELEDYLKYFYAPYKDLGGNGVAERYMIGVTQLPVRNDYAVRVVPPNEEYESHARVVPRSEEASAGR</sequence>
<keyword evidence="3" id="KW-1185">Reference proteome</keyword>
<dbReference type="Proteomes" id="UP000228985">
    <property type="component" value="Segment"/>
</dbReference>
<keyword evidence="1" id="KW-0472">Membrane</keyword>
<proteinExistence type="predicted"/>
<evidence type="ECO:0000313" key="2">
    <source>
        <dbReference type="EMBL" id="ATN93673.1"/>
    </source>
</evidence>
<keyword evidence="1" id="KW-0812">Transmembrane</keyword>
<accession>A0A2D1GP16</accession>
<reference evidence="2 3" key="1">
    <citation type="submission" date="2017-09" db="EMBL/GenBank/DDBJ databases">
        <authorList>
            <person name="Ehlers B."/>
            <person name="Leendertz F.H."/>
        </authorList>
    </citation>
    <scope>NUCLEOTIDE SEQUENCE [LARGE SCALE GENOMIC DNA]</scope>
</reference>
<dbReference type="EMBL" id="MF975637">
    <property type="protein sequence ID" value="ATN93673.1"/>
    <property type="molecule type" value="Genomic_DNA"/>
</dbReference>
<name>A0A2D1GP16_9CAUD</name>
<feature type="transmembrane region" description="Helical" evidence="1">
    <location>
        <begin position="6"/>
        <end position="26"/>
    </location>
</feature>
<gene>
    <name evidence="2" type="ORF">SEA_SCAP1_24</name>
</gene>
<keyword evidence="1" id="KW-1133">Transmembrane helix</keyword>
<organism evidence="2 3">
    <name type="scientific">Streptomyces phage Scap1</name>
    <dbReference type="NCBI Taxonomy" id="2041354"/>
    <lineage>
        <taxon>Viruses</taxon>
        <taxon>Duplodnaviria</taxon>
        <taxon>Heunggongvirae</taxon>
        <taxon>Uroviricota</taxon>
        <taxon>Caudoviricetes</taxon>
        <taxon>Scapunavirus</taxon>
        <taxon>Scapunavirus scap1</taxon>
    </lineage>
</organism>
<protein>
    <submittedName>
        <fullName evidence="2">Uncharacterized protein</fullName>
    </submittedName>
</protein>
<evidence type="ECO:0000313" key="3">
    <source>
        <dbReference type="Proteomes" id="UP000228985"/>
    </source>
</evidence>
<evidence type="ECO:0000256" key="1">
    <source>
        <dbReference type="SAM" id="Phobius"/>
    </source>
</evidence>
<dbReference type="OrthoDB" id="18565at10239"/>